<comment type="caution">
    <text evidence="9">Lacks conserved residue(s) required for the propagation of feature annotation.</text>
</comment>
<dbReference type="Pfam" id="PF00316">
    <property type="entry name" value="FBPase"/>
    <property type="match status" value="1"/>
</dbReference>
<dbReference type="PIRSF" id="PIRSF500210">
    <property type="entry name" value="FBPtase"/>
    <property type="match status" value="1"/>
</dbReference>
<dbReference type="SUPFAM" id="SSF56655">
    <property type="entry name" value="Carbohydrate phosphatase"/>
    <property type="match status" value="1"/>
</dbReference>
<feature type="binding site" evidence="9">
    <location>
        <begin position="117"/>
        <end position="120"/>
    </location>
    <ligand>
        <name>substrate</name>
    </ligand>
</feature>
<keyword evidence="6 9" id="KW-0460">Magnesium</keyword>
<feature type="binding site" evidence="9">
    <location>
        <position position="114"/>
    </location>
    <ligand>
        <name>Mg(2+)</name>
        <dbReference type="ChEBI" id="CHEBI:18420"/>
        <label>2</label>
    </ligand>
</feature>
<comment type="caution">
    <text evidence="13">The sequence shown here is derived from an EMBL/GenBank/DDBJ whole genome shotgun (WGS) entry which is preliminary data.</text>
</comment>
<dbReference type="PRINTS" id="PR00115">
    <property type="entry name" value="F16BPHPHTASE"/>
</dbReference>
<name>A0A2A2ASH7_9BURK</name>
<dbReference type="InterPro" id="IPR028343">
    <property type="entry name" value="FBPtase"/>
</dbReference>
<dbReference type="InterPro" id="IPR044015">
    <property type="entry name" value="FBPase_C_dom"/>
</dbReference>
<dbReference type="GO" id="GO:0006094">
    <property type="term" value="P:gluconeogenesis"/>
    <property type="evidence" value="ECO:0007669"/>
    <property type="project" value="UniProtKB-UniRule"/>
</dbReference>
<dbReference type="PANTHER" id="PTHR11556">
    <property type="entry name" value="FRUCTOSE-1,6-BISPHOSPHATASE-RELATED"/>
    <property type="match status" value="1"/>
</dbReference>
<accession>A0A2A2ASH7</accession>
<feature type="binding site" evidence="9">
    <location>
        <position position="116"/>
    </location>
    <ligand>
        <name>Mg(2+)</name>
        <dbReference type="ChEBI" id="CHEBI:18420"/>
        <label>1</label>
    </ligand>
</feature>
<evidence type="ECO:0000256" key="2">
    <source>
        <dbReference type="ARBA" id="ARBA00010941"/>
    </source>
</evidence>
<feature type="binding site" evidence="9">
    <location>
        <position position="117"/>
    </location>
    <ligand>
        <name>Mg(2+)</name>
        <dbReference type="ChEBI" id="CHEBI:18420"/>
        <label>2</label>
    </ligand>
</feature>
<dbReference type="PANTHER" id="PTHR11556:SF35">
    <property type="entry name" value="SEDOHEPTULOSE-1,7-BISPHOSPHATASE, CHLOROPLASTIC"/>
    <property type="match status" value="1"/>
</dbReference>
<comment type="subunit">
    <text evidence="9">Homotetramer.</text>
</comment>
<comment type="similarity">
    <text evidence="2 9 10">Belongs to the FBPase class 1 family.</text>
</comment>
<evidence type="ECO:0000256" key="7">
    <source>
        <dbReference type="ARBA" id="ARBA00023277"/>
    </source>
</evidence>
<dbReference type="HAMAP" id="MF_01855">
    <property type="entry name" value="FBPase_class1"/>
    <property type="match status" value="1"/>
</dbReference>
<dbReference type="InterPro" id="IPR000146">
    <property type="entry name" value="FBPase_class-1"/>
</dbReference>
<dbReference type="GO" id="GO:0042132">
    <property type="term" value="F:fructose 1,6-bisphosphate 1-phosphatase activity"/>
    <property type="evidence" value="ECO:0007669"/>
    <property type="project" value="UniProtKB-UniRule"/>
</dbReference>
<dbReference type="GO" id="GO:0006002">
    <property type="term" value="P:fructose 6-phosphate metabolic process"/>
    <property type="evidence" value="ECO:0007669"/>
    <property type="project" value="TreeGrafter"/>
</dbReference>
<dbReference type="Gene3D" id="3.40.190.80">
    <property type="match status" value="1"/>
</dbReference>
<evidence type="ECO:0000259" key="12">
    <source>
        <dbReference type="Pfam" id="PF18913"/>
    </source>
</evidence>
<dbReference type="GO" id="GO:0005829">
    <property type="term" value="C:cytosol"/>
    <property type="evidence" value="ECO:0007669"/>
    <property type="project" value="TreeGrafter"/>
</dbReference>
<evidence type="ECO:0000256" key="5">
    <source>
        <dbReference type="ARBA" id="ARBA00022801"/>
    </source>
</evidence>
<keyword evidence="7 9" id="KW-0119">Carbohydrate metabolism</keyword>
<evidence type="ECO:0000256" key="9">
    <source>
        <dbReference type="HAMAP-Rule" id="MF_01855"/>
    </source>
</evidence>
<feature type="binding site" evidence="9">
    <location>
        <position position="92"/>
    </location>
    <ligand>
        <name>Mg(2+)</name>
        <dbReference type="ChEBI" id="CHEBI:18420"/>
        <label>1</label>
    </ligand>
</feature>
<keyword evidence="3 9" id="KW-0963">Cytoplasm</keyword>
<evidence type="ECO:0000313" key="14">
    <source>
        <dbReference type="Proteomes" id="UP000218644"/>
    </source>
</evidence>
<dbReference type="AlphaFoldDB" id="A0A2A2ASH7"/>
<reference evidence="13 14" key="1">
    <citation type="submission" date="2017-08" db="EMBL/GenBank/DDBJ databases">
        <title>WGS of Clinical strains of the CDC Group NO-1 linked to zoonotic infections in humans.</title>
        <authorList>
            <person name="Bernier A.-M."/>
            <person name="Bernard K."/>
        </authorList>
    </citation>
    <scope>NUCLEOTIDE SEQUENCE [LARGE SCALE GENOMIC DNA]</scope>
    <source>
        <strain evidence="13 14">NML79-0751</strain>
    </source>
</reference>
<dbReference type="FunFam" id="3.40.190.80:FF:000011">
    <property type="entry name" value="Fructose-1,6-bisphosphatase class 1"/>
    <property type="match status" value="1"/>
</dbReference>
<dbReference type="EC" id="3.1.3.11" evidence="9"/>
<evidence type="ECO:0000256" key="3">
    <source>
        <dbReference type="ARBA" id="ARBA00022490"/>
    </source>
</evidence>
<evidence type="ECO:0000259" key="11">
    <source>
        <dbReference type="Pfam" id="PF00316"/>
    </source>
</evidence>
<evidence type="ECO:0000256" key="8">
    <source>
        <dbReference type="ARBA" id="ARBA00024331"/>
    </source>
</evidence>
<dbReference type="RefSeq" id="WP_095556600.1">
    <property type="nucleotide sequence ID" value="NZ_NSJD01000004.1"/>
</dbReference>
<evidence type="ECO:0000256" key="10">
    <source>
        <dbReference type="RuleBase" id="RU000508"/>
    </source>
</evidence>
<dbReference type="NCBIfam" id="NF006780">
    <property type="entry name" value="PRK09293.1-4"/>
    <property type="match status" value="1"/>
</dbReference>
<dbReference type="GO" id="GO:0030388">
    <property type="term" value="P:fructose 1,6-bisphosphate metabolic process"/>
    <property type="evidence" value="ECO:0007669"/>
    <property type="project" value="TreeGrafter"/>
</dbReference>
<dbReference type="Gene3D" id="3.30.540.10">
    <property type="entry name" value="Fructose-1,6-Bisphosphatase, subunit A, domain 1"/>
    <property type="match status" value="1"/>
</dbReference>
<feature type="domain" description="Fructose-1-6-bisphosphatase class I N-terminal" evidence="11">
    <location>
        <begin position="6"/>
        <end position="194"/>
    </location>
</feature>
<gene>
    <name evidence="9" type="primary">fbp</name>
    <name evidence="13" type="ORF">CK623_04955</name>
</gene>
<feature type="binding site" evidence="9">
    <location>
        <position position="114"/>
    </location>
    <ligand>
        <name>Mg(2+)</name>
        <dbReference type="ChEBI" id="CHEBI:18420"/>
        <label>1</label>
    </ligand>
</feature>
<dbReference type="GO" id="GO:0006000">
    <property type="term" value="P:fructose metabolic process"/>
    <property type="evidence" value="ECO:0007669"/>
    <property type="project" value="TreeGrafter"/>
</dbReference>
<protein>
    <recommendedName>
        <fullName evidence="9">Fructose-1,6-bisphosphatase class 1</fullName>
        <shortName evidence="9">FBPase class 1</shortName>
        <ecNumber evidence="9">3.1.3.11</ecNumber>
    </recommendedName>
    <alternativeName>
        <fullName evidence="9">D-fructose-1,6-bisphosphate 1-phosphohydrolase class 1</fullName>
    </alternativeName>
</protein>
<sequence>MSKRISLSRYLVEQQRVDGRIPAQLRLLLEVVARACKRISFEVNKGALGEAMGSAGSENVQGEVQKKLDIIANEVLIEANEWGGHLAAMASEEMEGIYLVPNRYPQGEYLLLFDPLDGSSNIDVNVSIGTIFSVLEKPQEQRGVTVDDFLQPGARQVAAGYCVFGPQTTLVLTVGDGVAMFTLDREQGSFVLIEENVRIPEDTKEFSINMSNMRHWDGAVRRYIDECLAGEEGPRGKNFNMRWIASMVADIHRILSRGGIFMYPWDQREPAKPGKLRLMYEANPMGWLIEQAGGVASNGRQRILEIQPTQLHERVSVIMGAKNEVERIERYYAELDASQS</sequence>
<comment type="cofactor">
    <cofactor evidence="9">
        <name>Mg(2+)</name>
        <dbReference type="ChEBI" id="CHEBI:18420"/>
    </cofactor>
    <text evidence="9">Binds 2 magnesium ions per subunit.</text>
</comment>
<dbReference type="NCBIfam" id="NF006779">
    <property type="entry name" value="PRK09293.1-3"/>
    <property type="match status" value="1"/>
</dbReference>
<dbReference type="Proteomes" id="UP000218644">
    <property type="component" value="Unassembled WGS sequence"/>
</dbReference>
<dbReference type="GO" id="GO:0000287">
    <property type="term" value="F:magnesium ion binding"/>
    <property type="evidence" value="ECO:0007669"/>
    <property type="project" value="UniProtKB-UniRule"/>
</dbReference>
<feature type="binding site" evidence="9">
    <location>
        <position position="275"/>
    </location>
    <ligand>
        <name>substrate</name>
    </ligand>
</feature>
<dbReference type="CDD" id="cd00354">
    <property type="entry name" value="FBPase"/>
    <property type="match status" value="1"/>
</dbReference>
<comment type="subcellular location">
    <subcellularLocation>
        <location evidence="9">Cytoplasm</location>
    </subcellularLocation>
</comment>
<comment type="catalytic activity">
    <reaction evidence="1 9">
        <text>beta-D-fructose 1,6-bisphosphate + H2O = beta-D-fructose 6-phosphate + phosphate</text>
        <dbReference type="Rhea" id="RHEA:11064"/>
        <dbReference type="ChEBI" id="CHEBI:15377"/>
        <dbReference type="ChEBI" id="CHEBI:32966"/>
        <dbReference type="ChEBI" id="CHEBI:43474"/>
        <dbReference type="ChEBI" id="CHEBI:57634"/>
        <dbReference type="EC" id="3.1.3.11"/>
    </reaction>
</comment>
<dbReference type="GO" id="GO:0005986">
    <property type="term" value="P:sucrose biosynthetic process"/>
    <property type="evidence" value="ECO:0007669"/>
    <property type="project" value="TreeGrafter"/>
</dbReference>
<feature type="binding site" evidence="9">
    <location>
        <position position="281"/>
    </location>
    <ligand>
        <name>Mg(2+)</name>
        <dbReference type="ChEBI" id="CHEBI:18420"/>
        <label>2</label>
    </ligand>
</feature>
<dbReference type="InterPro" id="IPR033391">
    <property type="entry name" value="FBPase_N"/>
</dbReference>
<evidence type="ECO:0000256" key="6">
    <source>
        <dbReference type="ARBA" id="ARBA00022842"/>
    </source>
</evidence>
<dbReference type="PIRSF" id="PIRSF000904">
    <property type="entry name" value="FBPtase_SBPase"/>
    <property type="match status" value="1"/>
</dbReference>
<comment type="pathway">
    <text evidence="8">Carbohydrate biosynthesis.</text>
</comment>
<dbReference type="NCBIfam" id="NF006778">
    <property type="entry name" value="PRK09293.1-1"/>
    <property type="match status" value="1"/>
</dbReference>
<feature type="domain" description="Fructose-1-6-bisphosphatase class 1 C-terminal" evidence="12">
    <location>
        <begin position="199"/>
        <end position="332"/>
    </location>
</feature>
<dbReference type="FunFam" id="3.30.540.10:FF:000006">
    <property type="entry name" value="Fructose-1,6-bisphosphatase class 1"/>
    <property type="match status" value="1"/>
</dbReference>
<keyword evidence="5 9" id="KW-0378">Hydrolase</keyword>
<feature type="binding site" evidence="9">
    <location>
        <position position="209"/>
    </location>
    <ligand>
        <name>substrate</name>
    </ligand>
</feature>
<dbReference type="Pfam" id="PF18913">
    <property type="entry name" value="FBPase_C"/>
    <property type="match status" value="1"/>
</dbReference>
<evidence type="ECO:0000256" key="4">
    <source>
        <dbReference type="ARBA" id="ARBA00022723"/>
    </source>
</evidence>
<keyword evidence="4 9" id="KW-0479">Metal-binding</keyword>
<organism evidence="13 14">
    <name type="scientific">Vandammella animalimorsus</name>
    <dbReference type="NCBI Taxonomy" id="2029117"/>
    <lineage>
        <taxon>Bacteria</taxon>
        <taxon>Pseudomonadati</taxon>
        <taxon>Pseudomonadota</taxon>
        <taxon>Betaproteobacteria</taxon>
        <taxon>Burkholderiales</taxon>
        <taxon>Comamonadaceae</taxon>
        <taxon>Vandammella</taxon>
    </lineage>
</organism>
<evidence type="ECO:0000256" key="1">
    <source>
        <dbReference type="ARBA" id="ARBA00001273"/>
    </source>
</evidence>
<proteinExistence type="inferred from homology"/>
<evidence type="ECO:0000313" key="13">
    <source>
        <dbReference type="EMBL" id="PAT40713.1"/>
    </source>
</evidence>
<dbReference type="EMBL" id="NSJD01000004">
    <property type="protein sequence ID" value="PAT40713.1"/>
    <property type="molecule type" value="Genomic_DNA"/>
</dbReference>